<dbReference type="EMBL" id="GGFL01002565">
    <property type="protein sequence ID" value="MBW66743.1"/>
    <property type="molecule type" value="Transcribed_RNA"/>
</dbReference>
<dbReference type="InterPro" id="IPR000504">
    <property type="entry name" value="RRM_dom"/>
</dbReference>
<dbReference type="CDD" id="cd12681">
    <property type="entry name" value="RRM_SKAR"/>
    <property type="match status" value="1"/>
</dbReference>
<dbReference type="Pfam" id="PF00076">
    <property type="entry name" value="RRM_1"/>
    <property type="match status" value="1"/>
</dbReference>
<dbReference type="VEuPathDB" id="VectorBase:ADAC003755"/>
<feature type="region of interest" description="Disordered" evidence="3">
    <location>
        <begin position="274"/>
        <end position="305"/>
    </location>
</feature>
<name>A0A2M4CN81_ANODA</name>
<dbReference type="PANTHER" id="PTHR19965">
    <property type="entry name" value="RNA AND EXPORT FACTOR BINDING PROTEIN"/>
    <property type="match status" value="1"/>
</dbReference>
<evidence type="ECO:0000256" key="1">
    <source>
        <dbReference type="ARBA" id="ARBA00022884"/>
    </source>
</evidence>
<sequence>MGDFMNMSLDDIIKQGKKDRKPTPGTAAGLTKTVRKNGGARRFGTAGPSSENNGADWLNKKPKPVADARNKIIQKKRSKIVDARDKLIEKARTGGDARLRLNRKGLVRGADAGVVAGSAPHSRNGVHKGIPHGYRRHHHHHQLETVGLPHPPSSSISRGRLMVDPYGVSVAELDPMELDDDGGLAHGGNRRVVTTSPLKRTVLNDSFSMPISMPPPPNFRTGRQPSPPPSASGANWMNDPFECYEPIRRPNLQAAAGLPLPPSQSVRTLAHAHPPYEPSAVRPRSSLRTTTITRRPSSPGLAGVGGLPFDFQPPEMLSSAMRARLQRAPNPNESMGIFAKMPPEEPIEQYKPATYVPSSSYRMHTPASASPPRAGTNEYRIIVSNLHSTVTQQDIQELFEDIGDLQESRLVRPGVAEVVYRTLRDAEQAVDAYHNRQLDGQPMTCLLVHPRSSGKPTASAMKYSR</sequence>
<evidence type="ECO:0000256" key="2">
    <source>
        <dbReference type="PROSITE-ProRule" id="PRU00176"/>
    </source>
</evidence>
<dbReference type="InterPro" id="IPR051229">
    <property type="entry name" value="ALYREF_mRNA_export"/>
</dbReference>
<feature type="region of interest" description="Disordered" evidence="3">
    <location>
        <begin position="206"/>
        <end position="235"/>
    </location>
</feature>
<dbReference type="InterPro" id="IPR012677">
    <property type="entry name" value="Nucleotide-bd_a/b_plait_sf"/>
</dbReference>
<dbReference type="PANTHER" id="PTHR19965:SF94">
    <property type="entry name" value="FI13061P-RELATED"/>
    <property type="match status" value="1"/>
</dbReference>
<dbReference type="InterPro" id="IPR034784">
    <property type="entry name" value="PDIP3_RRM"/>
</dbReference>
<evidence type="ECO:0000256" key="3">
    <source>
        <dbReference type="SAM" id="MobiDB-lite"/>
    </source>
</evidence>
<dbReference type="GO" id="GO:0003729">
    <property type="term" value="F:mRNA binding"/>
    <property type="evidence" value="ECO:0007669"/>
    <property type="project" value="TreeGrafter"/>
</dbReference>
<dbReference type="VEuPathDB" id="VectorBase:ADAR2_011660"/>
<reference evidence="5" key="1">
    <citation type="submission" date="2018-01" db="EMBL/GenBank/DDBJ databases">
        <title>An insight into the sialome of Amazonian anophelines.</title>
        <authorList>
            <person name="Ribeiro J.M."/>
            <person name="Scarpassa V."/>
            <person name="Calvo E."/>
        </authorList>
    </citation>
    <scope>NUCLEOTIDE SEQUENCE</scope>
</reference>
<dbReference type="SUPFAM" id="SSF54928">
    <property type="entry name" value="RNA-binding domain, RBD"/>
    <property type="match status" value="1"/>
</dbReference>
<dbReference type="GO" id="GO:0006406">
    <property type="term" value="P:mRNA export from nucleus"/>
    <property type="evidence" value="ECO:0007669"/>
    <property type="project" value="TreeGrafter"/>
</dbReference>
<evidence type="ECO:0000313" key="5">
    <source>
        <dbReference type="EMBL" id="MBW66743.1"/>
    </source>
</evidence>
<dbReference type="Gene3D" id="3.30.70.330">
    <property type="match status" value="1"/>
</dbReference>
<organism evidence="5">
    <name type="scientific">Anopheles darlingi</name>
    <name type="common">Mosquito</name>
    <dbReference type="NCBI Taxonomy" id="43151"/>
    <lineage>
        <taxon>Eukaryota</taxon>
        <taxon>Metazoa</taxon>
        <taxon>Ecdysozoa</taxon>
        <taxon>Arthropoda</taxon>
        <taxon>Hexapoda</taxon>
        <taxon>Insecta</taxon>
        <taxon>Pterygota</taxon>
        <taxon>Neoptera</taxon>
        <taxon>Endopterygota</taxon>
        <taxon>Diptera</taxon>
        <taxon>Nematocera</taxon>
        <taxon>Culicoidea</taxon>
        <taxon>Culicidae</taxon>
        <taxon>Anophelinae</taxon>
        <taxon>Anopheles</taxon>
    </lineage>
</organism>
<protein>
    <recommendedName>
        <fullName evidence="4">RRM domain-containing protein</fullName>
    </recommendedName>
</protein>
<feature type="region of interest" description="Disordered" evidence="3">
    <location>
        <begin position="1"/>
        <end position="68"/>
    </location>
</feature>
<dbReference type="GO" id="GO:0005634">
    <property type="term" value="C:nucleus"/>
    <property type="evidence" value="ECO:0007669"/>
    <property type="project" value="TreeGrafter"/>
</dbReference>
<accession>A0A2M4CN81</accession>
<keyword evidence="1 2" id="KW-0694">RNA-binding</keyword>
<feature type="compositionally biased region" description="Low complexity" evidence="3">
    <location>
        <begin position="282"/>
        <end position="299"/>
    </location>
</feature>
<proteinExistence type="predicted"/>
<dbReference type="InterPro" id="IPR035979">
    <property type="entry name" value="RBD_domain_sf"/>
</dbReference>
<dbReference type="AlphaFoldDB" id="A0A2M4CN81"/>
<dbReference type="PROSITE" id="PS50102">
    <property type="entry name" value="RRM"/>
    <property type="match status" value="1"/>
</dbReference>
<dbReference type="SMART" id="SM00360">
    <property type="entry name" value="RRM"/>
    <property type="match status" value="1"/>
</dbReference>
<evidence type="ECO:0000259" key="4">
    <source>
        <dbReference type="PROSITE" id="PS50102"/>
    </source>
</evidence>
<feature type="domain" description="RRM" evidence="4">
    <location>
        <begin position="379"/>
        <end position="450"/>
    </location>
</feature>